<sequence length="159" mass="18043">MDFMTVVAGLSILASISGVTLKDLVSKVSKSDKKELEDYIEYLEMKKVLVAPFDQEVAQAVITSLEDIKKETEALRQRCDSDFVQHVLLDLVFILSKELMKLHKSKNSSDQVQFFKCLQSVRTKFAKALALLCASYDIDASQKHSDLAKFILEHSYHPR</sequence>
<gene>
    <name evidence="1" type="ORF">I7730_25005</name>
</gene>
<proteinExistence type="predicted"/>
<dbReference type="RefSeq" id="WP_130249739.1">
    <property type="nucleotide sequence ID" value="NZ_CP035784.1"/>
</dbReference>
<accession>A0A8H9TIB2</accession>
<organism evidence="1 2">
    <name type="scientific">Vibrio vulnificus</name>
    <dbReference type="NCBI Taxonomy" id="672"/>
    <lineage>
        <taxon>Bacteria</taxon>
        <taxon>Pseudomonadati</taxon>
        <taxon>Pseudomonadota</taxon>
        <taxon>Gammaproteobacteria</taxon>
        <taxon>Vibrionales</taxon>
        <taxon>Vibrionaceae</taxon>
        <taxon>Vibrio</taxon>
    </lineage>
</organism>
<reference evidence="1" key="2">
    <citation type="submission" date="2019-01" db="EMBL/GenBank/DDBJ databases">
        <authorList>
            <consortium name="NCBI Pathogen Detection Project"/>
        </authorList>
    </citation>
    <scope>NUCLEOTIDE SEQUENCE</scope>
    <source>
        <strain evidence="1">BCW_3452</strain>
    </source>
</reference>
<name>A0A8H9TIB2_VIBVL</name>
<comment type="caution">
    <text evidence="1">The sequence shown here is derived from an EMBL/GenBank/DDBJ whole genome shotgun (WGS) entry which is preliminary data.</text>
</comment>
<dbReference type="Proteomes" id="UP000863257">
    <property type="component" value="Unassembled WGS sequence"/>
</dbReference>
<evidence type="ECO:0000313" key="2">
    <source>
        <dbReference type="Proteomes" id="UP000863257"/>
    </source>
</evidence>
<protein>
    <submittedName>
        <fullName evidence="1">Uncharacterized protein</fullName>
    </submittedName>
</protein>
<dbReference type="AlphaFoldDB" id="A0A8H9TIB2"/>
<evidence type="ECO:0000313" key="1">
    <source>
        <dbReference type="EMBL" id="HAS8543010.1"/>
    </source>
</evidence>
<dbReference type="EMBL" id="DACRBY010000083">
    <property type="protein sequence ID" value="HAS8543010.1"/>
    <property type="molecule type" value="Genomic_DNA"/>
</dbReference>
<reference evidence="1" key="1">
    <citation type="journal article" date="2018" name="Genome Biol.">
        <title>SKESA: strategic k-mer extension for scrupulous assemblies.</title>
        <authorList>
            <person name="Souvorov A."/>
            <person name="Agarwala R."/>
            <person name="Lipman D.J."/>
        </authorList>
    </citation>
    <scope>NUCLEOTIDE SEQUENCE</scope>
    <source>
        <strain evidence="1">BCW_3452</strain>
    </source>
</reference>